<feature type="domain" description="AP2/ERF" evidence="7">
    <location>
        <begin position="73"/>
        <end position="132"/>
    </location>
</feature>
<keyword evidence="9" id="KW-1185">Reference proteome</keyword>
<dbReference type="GO" id="GO:0005634">
    <property type="term" value="C:nucleus"/>
    <property type="evidence" value="ECO:0007669"/>
    <property type="project" value="UniProtKB-SubCell"/>
</dbReference>
<name>A0AAV8REP0_ENSVE</name>
<dbReference type="EMBL" id="JAQQAF010000004">
    <property type="protein sequence ID" value="KAJ8494142.1"/>
    <property type="molecule type" value="Genomic_DNA"/>
</dbReference>
<dbReference type="GO" id="GO:0003700">
    <property type="term" value="F:DNA-binding transcription factor activity"/>
    <property type="evidence" value="ECO:0007669"/>
    <property type="project" value="InterPro"/>
</dbReference>
<reference evidence="8 9" key="1">
    <citation type="submission" date="2022-12" db="EMBL/GenBank/DDBJ databases">
        <title>Chromosome-scale assembly of the Ensete ventricosum genome.</title>
        <authorList>
            <person name="Dussert Y."/>
            <person name="Stocks J."/>
            <person name="Wendawek A."/>
            <person name="Woldeyes F."/>
            <person name="Nichols R.A."/>
            <person name="Borrell J.S."/>
        </authorList>
    </citation>
    <scope>NUCLEOTIDE SEQUENCE [LARGE SCALE GENOMIC DNA]</scope>
    <source>
        <strain evidence="9">cv. Maze</strain>
        <tissue evidence="8">Seeds</tissue>
    </source>
</reference>
<dbReference type="PANTHER" id="PTHR32467">
    <property type="entry name" value="AP2-LIKE ETHYLENE-RESPONSIVE TRANSCRIPTION FACTOR"/>
    <property type="match status" value="1"/>
</dbReference>
<keyword evidence="4" id="KW-0804">Transcription</keyword>
<dbReference type="Pfam" id="PF00847">
    <property type="entry name" value="AP2"/>
    <property type="match status" value="1"/>
</dbReference>
<dbReference type="SUPFAM" id="SSF54171">
    <property type="entry name" value="DNA-binding domain"/>
    <property type="match status" value="1"/>
</dbReference>
<comment type="subcellular location">
    <subcellularLocation>
        <location evidence="1">Nucleus</location>
    </subcellularLocation>
</comment>
<evidence type="ECO:0000256" key="3">
    <source>
        <dbReference type="ARBA" id="ARBA00023125"/>
    </source>
</evidence>
<evidence type="ECO:0000313" key="9">
    <source>
        <dbReference type="Proteomes" id="UP001222027"/>
    </source>
</evidence>
<evidence type="ECO:0000256" key="1">
    <source>
        <dbReference type="ARBA" id="ARBA00004123"/>
    </source>
</evidence>
<gene>
    <name evidence="8" type="ORF">OPV22_015863</name>
</gene>
<evidence type="ECO:0000256" key="4">
    <source>
        <dbReference type="ARBA" id="ARBA00023163"/>
    </source>
</evidence>
<dbReference type="SMART" id="SM00380">
    <property type="entry name" value="AP2"/>
    <property type="match status" value="1"/>
</dbReference>
<evidence type="ECO:0000256" key="6">
    <source>
        <dbReference type="ARBA" id="ARBA00037973"/>
    </source>
</evidence>
<dbReference type="CDD" id="cd00018">
    <property type="entry name" value="AP2"/>
    <property type="match status" value="1"/>
</dbReference>
<dbReference type="InterPro" id="IPR001471">
    <property type="entry name" value="AP2/ERF_dom"/>
</dbReference>
<evidence type="ECO:0000259" key="7">
    <source>
        <dbReference type="PROSITE" id="PS51032"/>
    </source>
</evidence>
<dbReference type="PANTHER" id="PTHR32467:SF235">
    <property type="entry name" value="AP2_ERF DOMAIN-CONTAINING PROTEIN"/>
    <property type="match status" value="1"/>
</dbReference>
<organism evidence="8 9">
    <name type="scientific">Ensete ventricosum</name>
    <name type="common">Abyssinian banana</name>
    <name type="synonym">Musa ensete</name>
    <dbReference type="NCBI Taxonomy" id="4639"/>
    <lineage>
        <taxon>Eukaryota</taxon>
        <taxon>Viridiplantae</taxon>
        <taxon>Streptophyta</taxon>
        <taxon>Embryophyta</taxon>
        <taxon>Tracheophyta</taxon>
        <taxon>Spermatophyta</taxon>
        <taxon>Magnoliopsida</taxon>
        <taxon>Liliopsida</taxon>
        <taxon>Zingiberales</taxon>
        <taxon>Musaceae</taxon>
        <taxon>Ensete</taxon>
    </lineage>
</organism>
<proteinExistence type="inferred from homology"/>
<dbReference type="AlphaFoldDB" id="A0AAV8REP0"/>
<accession>A0AAV8REP0</accession>
<dbReference type="GO" id="GO:0003677">
    <property type="term" value="F:DNA binding"/>
    <property type="evidence" value="ECO:0007669"/>
    <property type="project" value="UniProtKB-KW"/>
</dbReference>
<keyword evidence="5" id="KW-0539">Nucleus</keyword>
<dbReference type="InterPro" id="IPR016177">
    <property type="entry name" value="DNA-bd_dom_sf"/>
</dbReference>
<evidence type="ECO:0000313" key="8">
    <source>
        <dbReference type="EMBL" id="KAJ8494142.1"/>
    </source>
</evidence>
<keyword evidence="2" id="KW-0805">Transcription regulation</keyword>
<comment type="similarity">
    <text evidence="6">Belongs to the AP2/ERF transcription factor family. AP2 subfamily.</text>
</comment>
<comment type="caution">
    <text evidence="8">The sequence shown here is derived from an EMBL/GenBank/DDBJ whole genome shotgun (WGS) entry which is preliminary data.</text>
</comment>
<dbReference type="Proteomes" id="UP001222027">
    <property type="component" value="Unassembled WGS sequence"/>
</dbReference>
<sequence>MIYCSLSWGFRYGGESCQSIRLGCLEVLGSSPHINLPWANYQQELDKMKSMTRQESVAHLRRRSSVFSRGASMYLGVTRHHQHGRWHARIGQVAGNKYLYLGTFSTQEEAAEAYDIAAIRYRGVNAVIVRRACQEIKQGN</sequence>
<protein>
    <recommendedName>
        <fullName evidence="7">AP2/ERF domain-containing protein</fullName>
    </recommendedName>
</protein>
<dbReference type="PROSITE" id="PS51032">
    <property type="entry name" value="AP2_ERF"/>
    <property type="match status" value="1"/>
</dbReference>
<evidence type="ECO:0000256" key="2">
    <source>
        <dbReference type="ARBA" id="ARBA00023015"/>
    </source>
</evidence>
<keyword evidence="3" id="KW-0238">DNA-binding</keyword>
<dbReference type="Gene3D" id="3.30.730.10">
    <property type="entry name" value="AP2/ERF domain"/>
    <property type="match status" value="1"/>
</dbReference>
<evidence type="ECO:0000256" key="5">
    <source>
        <dbReference type="ARBA" id="ARBA00023242"/>
    </source>
</evidence>
<dbReference type="InterPro" id="IPR036955">
    <property type="entry name" value="AP2/ERF_dom_sf"/>
</dbReference>